<name>A0A652YJA7_NOCGL</name>
<dbReference type="PROSITE" id="PS50977">
    <property type="entry name" value="HTH_TETR_2"/>
    <property type="match status" value="1"/>
</dbReference>
<dbReference type="Pfam" id="PF17940">
    <property type="entry name" value="TetR_C_31"/>
    <property type="match status" value="1"/>
</dbReference>
<comment type="caution">
    <text evidence="2">The sequence shown here is derived from an EMBL/GenBank/DDBJ whole genome shotgun (WGS) entry which is preliminary data.</text>
</comment>
<dbReference type="SUPFAM" id="SSF48498">
    <property type="entry name" value="Tetracyclin repressor-like, C-terminal domain"/>
    <property type="match status" value="1"/>
</dbReference>
<accession>A0A652YJA7</accession>
<dbReference type="GO" id="GO:0003677">
    <property type="term" value="F:DNA binding"/>
    <property type="evidence" value="ECO:0007669"/>
    <property type="project" value="UniProtKB-UniRule"/>
</dbReference>
<sequence>MAAVDIRTSILDAVLHIVATEGISGVSNRRIASDAGVSLGSVTYHFPSQSDMLRAALSRFAAEETARILELVEQYRDQDLSAEDAAAATESIAQDIAFVVERIAPFEMFVAAGRDHELHQIAAECFAAYDSLGVAVLTALGAPDPESVASYLVAMIVGLQLRRLATGIDNADVASSILLVLKGAAP</sequence>
<dbReference type="InterPro" id="IPR001647">
    <property type="entry name" value="HTH_TetR"/>
</dbReference>
<dbReference type="Gene3D" id="1.10.357.10">
    <property type="entry name" value="Tetracycline Repressor, domain 2"/>
    <property type="match status" value="1"/>
</dbReference>
<gene>
    <name evidence="2" type="ORF">FNL38_108185</name>
</gene>
<proteinExistence type="predicted"/>
<dbReference type="EMBL" id="VNIQ01000008">
    <property type="protein sequence ID" value="TYQ01329.1"/>
    <property type="molecule type" value="Genomic_DNA"/>
</dbReference>
<dbReference type="Pfam" id="PF00440">
    <property type="entry name" value="TetR_N"/>
    <property type="match status" value="1"/>
</dbReference>
<dbReference type="InterPro" id="IPR009057">
    <property type="entry name" value="Homeodomain-like_sf"/>
</dbReference>
<dbReference type="AlphaFoldDB" id="A0A652YJA7"/>
<dbReference type="InterPro" id="IPR036271">
    <property type="entry name" value="Tet_transcr_reg_TetR-rel_C_sf"/>
</dbReference>
<dbReference type="PRINTS" id="PR00455">
    <property type="entry name" value="HTHTETR"/>
</dbReference>
<keyword evidence="1" id="KW-0238">DNA-binding</keyword>
<dbReference type="InterPro" id="IPR041583">
    <property type="entry name" value="TetR_C_31"/>
</dbReference>
<evidence type="ECO:0000313" key="2">
    <source>
        <dbReference type="EMBL" id="TYQ01329.1"/>
    </source>
</evidence>
<dbReference type="SUPFAM" id="SSF46689">
    <property type="entry name" value="Homeodomain-like"/>
    <property type="match status" value="1"/>
</dbReference>
<organism evidence="2">
    <name type="scientific">Nocardia globerula</name>
    <dbReference type="NCBI Taxonomy" id="1818"/>
    <lineage>
        <taxon>Bacteria</taxon>
        <taxon>Bacillati</taxon>
        <taxon>Actinomycetota</taxon>
        <taxon>Actinomycetes</taxon>
        <taxon>Mycobacteriales</taxon>
        <taxon>Nocardiaceae</taxon>
        <taxon>Nocardia</taxon>
    </lineage>
</organism>
<protein>
    <submittedName>
        <fullName evidence="2">TetR family transcriptional regulator</fullName>
    </submittedName>
</protein>
<evidence type="ECO:0000256" key="1">
    <source>
        <dbReference type="ARBA" id="ARBA00023125"/>
    </source>
</evidence>
<reference evidence="2" key="1">
    <citation type="submission" date="2019-07" db="EMBL/GenBank/DDBJ databases">
        <title>Genomic Encyclopedia of Type Strains, Phase IV (KMG-IV): sequencing the most valuable type-strain genomes for metagenomic binning, comparative biology and taxonomic classification.</title>
        <authorList>
            <person name="Goeker M."/>
        </authorList>
    </citation>
    <scope>NUCLEOTIDE SEQUENCE</scope>
    <source>
        <strain evidence="2">DSM 44596</strain>
    </source>
</reference>